<evidence type="ECO:0000256" key="1">
    <source>
        <dbReference type="SAM" id="SignalP"/>
    </source>
</evidence>
<feature type="chain" id="PRO_5022665840" evidence="1">
    <location>
        <begin position="19"/>
        <end position="430"/>
    </location>
</feature>
<organism evidence="2 3">
    <name type="scientific">Colwellia demingiae</name>
    <dbReference type="NCBI Taxonomy" id="89401"/>
    <lineage>
        <taxon>Bacteria</taxon>
        <taxon>Pseudomonadati</taxon>
        <taxon>Pseudomonadota</taxon>
        <taxon>Gammaproteobacteria</taxon>
        <taxon>Alteromonadales</taxon>
        <taxon>Colwelliaceae</taxon>
        <taxon>Colwellia</taxon>
    </lineage>
</organism>
<feature type="signal peptide" evidence="1">
    <location>
        <begin position="1"/>
        <end position="18"/>
    </location>
</feature>
<evidence type="ECO:0000313" key="3">
    <source>
        <dbReference type="Proteomes" id="UP000321822"/>
    </source>
</evidence>
<dbReference type="InterPro" id="IPR000801">
    <property type="entry name" value="Esterase-like"/>
</dbReference>
<dbReference type="Gene3D" id="3.40.50.1820">
    <property type="entry name" value="alpha/beta hydrolase"/>
    <property type="match status" value="1"/>
</dbReference>
<dbReference type="AlphaFoldDB" id="A0A5C6Q7D8"/>
<keyword evidence="3" id="KW-1185">Reference proteome</keyword>
<dbReference type="PANTHER" id="PTHR48098">
    <property type="entry name" value="ENTEROCHELIN ESTERASE-RELATED"/>
    <property type="match status" value="1"/>
</dbReference>
<evidence type="ECO:0000313" key="2">
    <source>
        <dbReference type="EMBL" id="TWX64507.1"/>
    </source>
</evidence>
<dbReference type="EMBL" id="VOLT01000013">
    <property type="protein sequence ID" value="TWX64507.1"/>
    <property type="molecule type" value="Genomic_DNA"/>
</dbReference>
<dbReference type="OrthoDB" id="9775130at2"/>
<gene>
    <name evidence="2" type="ORF">ESZ36_19540</name>
</gene>
<proteinExistence type="predicted"/>
<reference evidence="2 3" key="1">
    <citation type="submission" date="2019-07" db="EMBL/GenBank/DDBJ databases">
        <title>Genomes of sea-ice associated Colwellia species.</title>
        <authorList>
            <person name="Bowman J.P."/>
        </authorList>
    </citation>
    <scope>NUCLEOTIDE SEQUENCE [LARGE SCALE GENOMIC DNA]</scope>
    <source>
        <strain evidence="2 3">ACAM 459</strain>
    </source>
</reference>
<accession>A0A5C6Q7D8</accession>
<comment type="caution">
    <text evidence="2">The sequence shown here is derived from an EMBL/GenBank/DDBJ whole genome shotgun (WGS) entry which is preliminary data.</text>
</comment>
<dbReference type="Pfam" id="PF00756">
    <property type="entry name" value="Esterase"/>
    <property type="match status" value="1"/>
</dbReference>
<dbReference type="RefSeq" id="WP_146790998.1">
    <property type="nucleotide sequence ID" value="NZ_VOLT01000013.1"/>
</dbReference>
<dbReference type="InterPro" id="IPR029058">
    <property type="entry name" value="AB_hydrolase_fold"/>
</dbReference>
<name>A0A5C6Q7D8_9GAMM</name>
<dbReference type="Proteomes" id="UP000321822">
    <property type="component" value="Unassembled WGS sequence"/>
</dbReference>
<sequence length="430" mass="48994">MNKFIVLFFLFLTISVSANEMNSKQKQLAQKEYPTETLYQLWADYRKNEHSIIKFYDGLAEKHIVELKKGNPKKATVTYLAKGSSETDYILQSGGPDFYGLRFKKIGNSNIYFCIQDIPVDAWFNYGVNEFKRTPSHELNGLDLTTMEHIYDGAVIGPEAPMSPYIHANQNVPKGELREVFLDSKFMNEERKILIYIPANYNPQIAHNLIFQFDGEDYSQGPDEGPAWQGWTPMPTILDNLIHEQKIVPTIAVFINNQGNRSGDLISKKITDFVAIELVSWVRSNYNISKNQSDVVVSGASRGGFAAANTALRHPTIVGSVLSQSGSFYYTDKENWPIYPEFEGKLILDYKKSENRGINFYLEVGLYDLGLGRVGINRQLRDILLLKNYQVDYYQYKSGHAHIGWRHTLAKGLLSLLAVQKTNKSLKQDK</sequence>
<dbReference type="SUPFAM" id="SSF53474">
    <property type="entry name" value="alpha/beta-Hydrolases"/>
    <property type="match status" value="1"/>
</dbReference>
<dbReference type="InterPro" id="IPR050583">
    <property type="entry name" value="Mycobacterial_A85_antigen"/>
</dbReference>
<dbReference type="PANTHER" id="PTHR48098:SF3">
    <property type="entry name" value="IRON(III) ENTEROBACTIN ESTERASE"/>
    <property type="match status" value="1"/>
</dbReference>
<keyword evidence="1" id="KW-0732">Signal</keyword>
<protein>
    <submittedName>
        <fullName evidence="2">Esterase family protein</fullName>
    </submittedName>
</protein>